<evidence type="ECO:0000256" key="1">
    <source>
        <dbReference type="SAM" id="Phobius"/>
    </source>
</evidence>
<dbReference type="Proteomes" id="UP001139494">
    <property type="component" value="Unassembled WGS sequence"/>
</dbReference>
<dbReference type="EMBL" id="JAHLKM010000037">
    <property type="protein sequence ID" value="MCQ4334786.1"/>
    <property type="molecule type" value="Genomic_DNA"/>
</dbReference>
<keyword evidence="1" id="KW-1133">Transmembrane helix</keyword>
<feature type="transmembrane region" description="Helical" evidence="1">
    <location>
        <begin position="90"/>
        <end position="108"/>
    </location>
</feature>
<keyword evidence="1" id="KW-0472">Membrane</keyword>
<dbReference type="RefSeq" id="WP_256030890.1">
    <property type="nucleotide sequence ID" value="NZ_JAHLKM010000037.1"/>
</dbReference>
<sequence length="138" mass="14194">MTDEEEYRFSPEDFDDDGELIDEPDDETLAPLLIVGGLGAGLVLFFADPLVDPVDVGGTAIALRDVSAFVFAGGLFGGSGMYLREGNRTLGAVHALAGLGWVLLGIGGMRSNDVLFAVGGGALVAGAIALIVLVRRSA</sequence>
<feature type="transmembrane region" description="Helical" evidence="1">
    <location>
        <begin position="66"/>
        <end position="83"/>
    </location>
</feature>
<reference evidence="2" key="1">
    <citation type="journal article" date="2023" name="Front. Microbiol.">
        <title>Genomic-based phylogenetic and metabolic analyses of the genus Natronomonas, and description of Natronomonas aquatica sp. nov.</title>
        <authorList>
            <person name="Garcia-Roldan A."/>
            <person name="Duran-Viseras A."/>
            <person name="de la Haba R.R."/>
            <person name="Corral P."/>
            <person name="Sanchez-Porro C."/>
            <person name="Ventosa A."/>
        </authorList>
    </citation>
    <scope>NUCLEOTIDE SEQUENCE</scope>
    <source>
        <strain evidence="2">F2-12</strain>
    </source>
</reference>
<evidence type="ECO:0000313" key="3">
    <source>
        <dbReference type="Proteomes" id="UP001139494"/>
    </source>
</evidence>
<protein>
    <submittedName>
        <fullName evidence="2">Uncharacterized protein</fullName>
    </submittedName>
</protein>
<name>A0A9R1CWK9_9EURY</name>
<evidence type="ECO:0000313" key="2">
    <source>
        <dbReference type="EMBL" id="MCQ4334786.1"/>
    </source>
</evidence>
<organism evidence="2 3">
    <name type="scientific">Natronomonas aquatica</name>
    <dbReference type="NCBI Taxonomy" id="2841590"/>
    <lineage>
        <taxon>Archaea</taxon>
        <taxon>Methanobacteriati</taxon>
        <taxon>Methanobacteriota</taxon>
        <taxon>Stenosarchaea group</taxon>
        <taxon>Halobacteria</taxon>
        <taxon>Halobacteriales</taxon>
        <taxon>Natronomonadaceae</taxon>
        <taxon>Natronomonas</taxon>
    </lineage>
</organism>
<dbReference type="AlphaFoldDB" id="A0A9R1CWK9"/>
<accession>A0A9R1CWK9</accession>
<keyword evidence="1" id="KW-0812">Transmembrane</keyword>
<comment type="caution">
    <text evidence="2">The sequence shown here is derived from an EMBL/GenBank/DDBJ whole genome shotgun (WGS) entry which is preliminary data.</text>
</comment>
<feature type="transmembrane region" description="Helical" evidence="1">
    <location>
        <begin position="29"/>
        <end position="46"/>
    </location>
</feature>
<feature type="transmembrane region" description="Helical" evidence="1">
    <location>
        <begin position="114"/>
        <end position="134"/>
    </location>
</feature>
<keyword evidence="3" id="KW-1185">Reference proteome</keyword>
<proteinExistence type="predicted"/>
<gene>
    <name evidence="2" type="ORF">KM295_15130</name>
</gene>